<dbReference type="AlphaFoldDB" id="A0A9Q0JY16"/>
<reference evidence="1" key="1">
    <citation type="journal article" date="2023" name="Plant J.">
        <title>The genome of the king protea, Protea cynaroides.</title>
        <authorList>
            <person name="Chang J."/>
            <person name="Duong T.A."/>
            <person name="Schoeman C."/>
            <person name="Ma X."/>
            <person name="Roodt D."/>
            <person name="Barker N."/>
            <person name="Li Z."/>
            <person name="Van de Peer Y."/>
            <person name="Mizrachi E."/>
        </authorList>
    </citation>
    <scope>NUCLEOTIDE SEQUENCE</scope>
    <source>
        <tissue evidence="1">Young leaves</tissue>
    </source>
</reference>
<comment type="caution">
    <text evidence="1">The sequence shown here is derived from an EMBL/GenBank/DDBJ whole genome shotgun (WGS) entry which is preliminary data.</text>
</comment>
<sequence length="163" mass="18340">MTSMFWRVANSLTGSYHSQGQEGGTLLHLILLDERGKISGRVASRTLMSLGFLFRNVEGAVSASIVEVVEAVTEQNLCLLALSLAESEDFRLERDVAFLKAVLDDTQKFWMILRRNCTQQGESFQKKEPQHSSYRWWKSSISNKIAVCGDPCTNTQETMLTCI</sequence>
<organism evidence="1 2">
    <name type="scientific">Protea cynaroides</name>
    <dbReference type="NCBI Taxonomy" id="273540"/>
    <lineage>
        <taxon>Eukaryota</taxon>
        <taxon>Viridiplantae</taxon>
        <taxon>Streptophyta</taxon>
        <taxon>Embryophyta</taxon>
        <taxon>Tracheophyta</taxon>
        <taxon>Spermatophyta</taxon>
        <taxon>Magnoliopsida</taxon>
        <taxon>Proteales</taxon>
        <taxon>Proteaceae</taxon>
        <taxon>Protea</taxon>
    </lineage>
</organism>
<keyword evidence="2" id="KW-1185">Reference proteome</keyword>
<dbReference type="EMBL" id="JAMYWD010000011">
    <property type="protein sequence ID" value="KAJ4954408.1"/>
    <property type="molecule type" value="Genomic_DNA"/>
</dbReference>
<protein>
    <submittedName>
        <fullName evidence="1">Uncharacterized protein</fullName>
    </submittedName>
</protein>
<evidence type="ECO:0000313" key="1">
    <source>
        <dbReference type="EMBL" id="KAJ4954408.1"/>
    </source>
</evidence>
<gene>
    <name evidence="1" type="ORF">NE237_011191</name>
</gene>
<accession>A0A9Q0JY16</accession>
<name>A0A9Q0JY16_9MAGN</name>
<dbReference type="Proteomes" id="UP001141806">
    <property type="component" value="Unassembled WGS sequence"/>
</dbReference>
<proteinExistence type="predicted"/>
<evidence type="ECO:0000313" key="2">
    <source>
        <dbReference type="Proteomes" id="UP001141806"/>
    </source>
</evidence>